<sequence length="89" mass="10394">MQTNLTSWMDPKRKSSSKAIYPSKNMACEATHQYGYSGESREGWKWRCTQQKLNGPENTLKLRIKYLHCAGNVLKWAIEQCFRLRLLAL</sequence>
<proteinExistence type="predicted"/>
<accession>A0A0A9ER46</accession>
<dbReference type="AlphaFoldDB" id="A0A0A9ER46"/>
<dbReference type="EMBL" id="GBRH01194696">
    <property type="protein sequence ID" value="JAE03200.1"/>
    <property type="molecule type" value="Transcribed_RNA"/>
</dbReference>
<protein>
    <submittedName>
        <fullName evidence="1">Uncharacterized protein</fullName>
    </submittedName>
</protein>
<reference evidence="1" key="2">
    <citation type="journal article" date="2015" name="Data Brief">
        <title>Shoot transcriptome of the giant reed, Arundo donax.</title>
        <authorList>
            <person name="Barrero R.A."/>
            <person name="Guerrero F.D."/>
            <person name="Moolhuijzen P."/>
            <person name="Goolsby J.A."/>
            <person name="Tidwell J."/>
            <person name="Bellgard S.E."/>
            <person name="Bellgard M.I."/>
        </authorList>
    </citation>
    <scope>NUCLEOTIDE SEQUENCE</scope>
    <source>
        <tissue evidence="1">Shoot tissue taken approximately 20 cm above the soil surface</tissue>
    </source>
</reference>
<evidence type="ECO:0000313" key="1">
    <source>
        <dbReference type="EMBL" id="JAE03200.1"/>
    </source>
</evidence>
<reference evidence="1" key="1">
    <citation type="submission" date="2014-09" db="EMBL/GenBank/DDBJ databases">
        <authorList>
            <person name="Magalhaes I.L.F."/>
            <person name="Oliveira U."/>
            <person name="Santos F.R."/>
            <person name="Vidigal T.H.D.A."/>
            <person name="Brescovit A.D."/>
            <person name="Santos A.J."/>
        </authorList>
    </citation>
    <scope>NUCLEOTIDE SEQUENCE</scope>
    <source>
        <tissue evidence="1">Shoot tissue taken approximately 20 cm above the soil surface</tissue>
    </source>
</reference>
<name>A0A0A9ER46_ARUDO</name>
<organism evidence="1">
    <name type="scientific">Arundo donax</name>
    <name type="common">Giant reed</name>
    <name type="synonym">Donax arundinaceus</name>
    <dbReference type="NCBI Taxonomy" id="35708"/>
    <lineage>
        <taxon>Eukaryota</taxon>
        <taxon>Viridiplantae</taxon>
        <taxon>Streptophyta</taxon>
        <taxon>Embryophyta</taxon>
        <taxon>Tracheophyta</taxon>
        <taxon>Spermatophyta</taxon>
        <taxon>Magnoliopsida</taxon>
        <taxon>Liliopsida</taxon>
        <taxon>Poales</taxon>
        <taxon>Poaceae</taxon>
        <taxon>PACMAD clade</taxon>
        <taxon>Arundinoideae</taxon>
        <taxon>Arundineae</taxon>
        <taxon>Arundo</taxon>
    </lineage>
</organism>